<dbReference type="OrthoDB" id="6145519at2759"/>
<evidence type="ECO:0000313" key="2">
    <source>
        <dbReference type="Proteomes" id="UP000005239"/>
    </source>
</evidence>
<evidence type="ECO:0000313" key="1">
    <source>
        <dbReference type="EnsemblMetazoa" id="PPA34577.1"/>
    </source>
</evidence>
<dbReference type="AlphaFoldDB" id="A0A2A6C813"/>
<accession>A0A2A6C813</accession>
<reference evidence="1" key="2">
    <citation type="submission" date="2022-06" db="UniProtKB">
        <authorList>
            <consortium name="EnsemblMetazoa"/>
        </authorList>
    </citation>
    <scope>IDENTIFICATION</scope>
    <source>
        <strain evidence="1">PS312</strain>
    </source>
</reference>
<accession>A0A8R1YQB5</accession>
<organism evidence="1 2">
    <name type="scientific">Pristionchus pacificus</name>
    <name type="common">Parasitic nematode worm</name>
    <dbReference type="NCBI Taxonomy" id="54126"/>
    <lineage>
        <taxon>Eukaryota</taxon>
        <taxon>Metazoa</taxon>
        <taxon>Ecdysozoa</taxon>
        <taxon>Nematoda</taxon>
        <taxon>Chromadorea</taxon>
        <taxon>Rhabditida</taxon>
        <taxon>Rhabditina</taxon>
        <taxon>Diplogasteromorpha</taxon>
        <taxon>Diplogasteroidea</taxon>
        <taxon>Neodiplogasteridae</taxon>
        <taxon>Pristionchus</taxon>
    </lineage>
</organism>
<gene>
    <name evidence="1" type="primary">WBGene00272946</name>
</gene>
<reference evidence="2" key="1">
    <citation type="journal article" date="2008" name="Nat. Genet.">
        <title>The Pristionchus pacificus genome provides a unique perspective on nematode lifestyle and parasitism.</title>
        <authorList>
            <person name="Dieterich C."/>
            <person name="Clifton S.W."/>
            <person name="Schuster L.N."/>
            <person name="Chinwalla A."/>
            <person name="Delehaunty K."/>
            <person name="Dinkelacker I."/>
            <person name="Fulton L."/>
            <person name="Fulton R."/>
            <person name="Godfrey J."/>
            <person name="Minx P."/>
            <person name="Mitreva M."/>
            <person name="Roeseler W."/>
            <person name="Tian H."/>
            <person name="Witte H."/>
            <person name="Yang S.P."/>
            <person name="Wilson R.K."/>
            <person name="Sommer R.J."/>
        </authorList>
    </citation>
    <scope>NUCLEOTIDE SEQUENCE [LARGE SCALE GENOMIC DNA]</scope>
    <source>
        <strain evidence="2">PS312</strain>
    </source>
</reference>
<proteinExistence type="predicted"/>
<sequence>MNRSAQYRAWGRPHEEEARNILFRSAFSFAPRRYSEATKAFVKAKFDEYAKRGAKLKADRKRILASFDKNPGQY</sequence>
<keyword evidence="2" id="KW-1185">Reference proteome</keyword>
<protein>
    <submittedName>
        <fullName evidence="1">Uncharacterized protein</fullName>
    </submittedName>
</protein>
<name>A0A2A6C813_PRIPA</name>
<dbReference type="EnsemblMetazoa" id="PPA34577.1">
    <property type="protein sequence ID" value="PPA34577.1"/>
    <property type="gene ID" value="WBGene00272946"/>
</dbReference>
<dbReference type="Proteomes" id="UP000005239">
    <property type="component" value="Unassembled WGS sequence"/>
</dbReference>